<gene>
    <name evidence="3" type="ORF">C1SCF055_LOCUS15667</name>
</gene>
<evidence type="ECO:0000256" key="1">
    <source>
        <dbReference type="SAM" id="MobiDB-lite"/>
    </source>
</evidence>
<evidence type="ECO:0000313" key="3">
    <source>
        <dbReference type="EMBL" id="CAI3988507.1"/>
    </source>
</evidence>
<feature type="compositionally biased region" description="Basic and acidic residues" evidence="1">
    <location>
        <begin position="1"/>
        <end position="16"/>
    </location>
</feature>
<keyword evidence="2" id="KW-0812">Transmembrane</keyword>
<evidence type="ECO:0000313" key="4">
    <source>
        <dbReference type="EMBL" id="CAL4775819.1"/>
    </source>
</evidence>
<dbReference type="EMBL" id="CAMXCT010001273">
    <property type="protein sequence ID" value="CAI3988507.1"/>
    <property type="molecule type" value="Genomic_DNA"/>
</dbReference>
<keyword evidence="2" id="KW-1133">Transmembrane helix</keyword>
<feature type="region of interest" description="Disordered" evidence="1">
    <location>
        <begin position="459"/>
        <end position="486"/>
    </location>
</feature>
<feature type="transmembrane region" description="Helical" evidence="2">
    <location>
        <begin position="107"/>
        <end position="126"/>
    </location>
</feature>
<dbReference type="EMBL" id="CAMXCT020001273">
    <property type="protein sequence ID" value="CAL1141882.1"/>
    <property type="molecule type" value="Genomic_DNA"/>
</dbReference>
<feature type="region of interest" description="Disordered" evidence="1">
    <location>
        <begin position="1"/>
        <end position="38"/>
    </location>
</feature>
<dbReference type="OrthoDB" id="427688at2759"/>
<protein>
    <submittedName>
        <fullName evidence="4">Pre-mRNA-processing factor 19</fullName>
    </submittedName>
</protein>
<accession>A0A9P1FW58</accession>
<reference evidence="4 5" key="2">
    <citation type="submission" date="2024-05" db="EMBL/GenBank/DDBJ databases">
        <authorList>
            <person name="Chen Y."/>
            <person name="Shah S."/>
            <person name="Dougan E. K."/>
            <person name="Thang M."/>
            <person name="Chan C."/>
        </authorList>
    </citation>
    <scope>NUCLEOTIDE SEQUENCE [LARGE SCALE GENOMIC DNA]</scope>
</reference>
<name>A0A9P1FW58_9DINO</name>
<dbReference type="AlphaFoldDB" id="A0A9P1FW58"/>
<comment type="caution">
    <text evidence="3">The sequence shown here is derived from an EMBL/GenBank/DDBJ whole genome shotgun (WGS) entry which is preliminary data.</text>
</comment>
<sequence>MNKTKERIAEHCKDLSTSEAELQQMDDPRARRNTGKPAKDILRIPVIRQQAERLNAEQNAENEAEADPSGVAVSGLVMLQPGANEATAQKHVRVFRDLQNNWQAHDAYARACLALGTYKLIHALAYYTVGLLVLEDRAPWACLVCVVVLPALAWLLIRLDLYFSSTIGVIGAMVLMGGPVLALIAATLSSLDHPQEDAQFVLVAIIFAMHALLIVCVANVARAEHVTERGAALPTGFRNVLYLDVFGWLQSPDEARETGRTRARQNNGREMPAMLREALYKESCRLGRQLTREFSAWEIVDLDNLQTLLRQIRGLQREFTNICKDFSKVHEVNLSRGLVTDNEDVTWAQTAADSPVSSGVAEDSVQIWLRLECQSERITWFVQPVTNETRYEAPVATETEGKLFISDIVGVAGRLEMLRERVFVLQEDVQSGNHRSRFSRLAEVIVPSTGPAPGALAVPGAFGTEDTGGASAAQETRFGGRESADL</sequence>
<evidence type="ECO:0000256" key="2">
    <source>
        <dbReference type="SAM" id="Phobius"/>
    </source>
</evidence>
<feature type="transmembrane region" description="Helical" evidence="2">
    <location>
        <begin position="138"/>
        <end position="157"/>
    </location>
</feature>
<feature type="transmembrane region" description="Helical" evidence="2">
    <location>
        <begin position="169"/>
        <end position="188"/>
    </location>
</feature>
<feature type="non-terminal residue" evidence="3">
    <location>
        <position position="1"/>
    </location>
</feature>
<keyword evidence="5" id="KW-1185">Reference proteome</keyword>
<keyword evidence="2" id="KW-0472">Membrane</keyword>
<feature type="transmembrane region" description="Helical" evidence="2">
    <location>
        <begin position="200"/>
        <end position="221"/>
    </location>
</feature>
<evidence type="ECO:0000313" key="5">
    <source>
        <dbReference type="Proteomes" id="UP001152797"/>
    </source>
</evidence>
<feature type="non-terminal residue" evidence="3">
    <location>
        <position position="486"/>
    </location>
</feature>
<dbReference type="Proteomes" id="UP001152797">
    <property type="component" value="Unassembled WGS sequence"/>
</dbReference>
<dbReference type="EMBL" id="CAMXCT030001273">
    <property type="protein sequence ID" value="CAL4775819.1"/>
    <property type="molecule type" value="Genomic_DNA"/>
</dbReference>
<organism evidence="3">
    <name type="scientific">Cladocopium goreaui</name>
    <dbReference type="NCBI Taxonomy" id="2562237"/>
    <lineage>
        <taxon>Eukaryota</taxon>
        <taxon>Sar</taxon>
        <taxon>Alveolata</taxon>
        <taxon>Dinophyceae</taxon>
        <taxon>Suessiales</taxon>
        <taxon>Symbiodiniaceae</taxon>
        <taxon>Cladocopium</taxon>
    </lineage>
</organism>
<proteinExistence type="predicted"/>
<reference evidence="3" key="1">
    <citation type="submission" date="2022-10" db="EMBL/GenBank/DDBJ databases">
        <authorList>
            <person name="Chen Y."/>
            <person name="Dougan E. K."/>
            <person name="Chan C."/>
            <person name="Rhodes N."/>
            <person name="Thang M."/>
        </authorList>
    </citation>
    <scope>NUCLEOTIDE SEQUENCE</scope>
</reference>